<keyword evidence="2" id="KW-0804">Transcription</keyword>
<dbReference type="AlphaFoldDB" id="A0AAW1WK20"/>
<dbReference type="InterPro" id="IPR038538">
    <property type="entry name" value="MTERF_sf"/>
</dbReference>
<dbReference type="PANTHER" id="PTHR13068:SF133">
    <property type="entry name" value="MITOCHONDRIAL TRANSCRIPTION TERMINATION FACTOR FAMILY PROTEIN"/>
    <property type="match status" value="1"/>
</dbReference>
<dbReference type="Proteomes" id="UP001457282">
    <property type="component" value="Unassembled WGS sequence"/>
</dbReference>
<dbReference type="SMART" id="SM00733">
    <property type="entry name" value="Mterf"/>
    <property type="match status" value="2"/>
</dbReference>
<proteinExistence type="inferred from homology"/>
<dbReference type="Pfam" id="PF02536">
    <property type="entry name" value="mTERF"/>
    <property type="match status" value="1"/>
</dbReference>
<keyword evidence="3" id="KW-0809">Transit peptide</keyword>
<keyword evidence="2" id="KW-0806">Transcription termination</keyword>
<dbReference type="GO" id="GO:0006353">
    <property type="term" value="P:DNA-templated transcription termination"/>
    <property type="evidence" value="ECO:0007669"/>
    <property type="project" value="UniProtKB-KW"/>
</dbReference>
<reference evidence="4 5" key="1">
    <citation type="journal article" date="2023" name="G3 (Bethesda)">
        <title>A chromosome-length genome assembly and annotation of blackberry (Rubus argutus, cv. 'Hillquist').</title>
        <authorList>
            <person name="Bruna T."/>
            <person name="Aryal R."/>
            <person name="Dudchenko O."/>
            <person name="Sargent D.J."/>
            <person name="Mead D."/>
            <person name="Buti M."/>
            <person name="Cavallini A."/>
            <person name="Hytonen T."/>
            <person name="Andres J."/>
            <person name="Pham M."/>
            <person name="Weisz D."/>
            <person name="Mascagni F."/>
            <person name="Usai G."/>
            <person name="Natali L."/>
            <person name="Bassil N."/>
            <person name="Fernandez G.E."/>
            <person name="Lomsadze A."/>
            <person name="Armour M."/>
            <person name="Olukolu B."/>
            <person name="Poorten T."/>
            <person name="Britton C."/>
            <person name="Davik J."/>
            <person name="Ashrafi H."/>
            <person name="Aiden E.L."/>
            <person name="Borodovsky M."/>
            <person name="Worthington M."/>
        </authorList>
    </citation>
    <scope>NUCLEOTIDE SEQUENCE [LARGE SCALE GENOMIC DNA]</scope>
    <source>
        <strain evidence="4">PI 553951</strain>
    </source>
</reference>
<dbReference type="PANTHER" id="PTHR13068">
    <property type="entry name" value="CGI-12 PROTEIN-RELATED"/>
    <property type="match status" value="1"/>
</dbReference>
<dbReference type="EMBL" id="JBEDUW010000006">
    <property type="protein sequence ID" value="KAK9923672.1"/>
    <property type="molecule type" value="Genomic_DNA"/>
</dbReference>
<evidence type="ECO:0000256" key="3">
    <source>
        <dbReference type="ARBA" id="ARBA00022946"/>
    </source>
</evidence>
<keyword evidence="5" id="KW-1185">Reference proteome</keyword>
<organism evidence="4 5">
    <name type="scientific">Rubus argutus</name>
    <name type="common">Southern blackberry</name>
    <dbReference type="NCBI Taxonomy" id="59490"/>
    <lineage>
        <taxon>Eukaryota</taxon>
        <taxon>Viridiplantae</taxon>
        <taxon>Streptophyta</taxon>
        <taxon>Embryophyta</taxon>
        <taxon>Tracheophyta</taxon>
        <taxon>Spermatophyta</taxon>
        <taxon>Magnoliopsida</taxon>
        <taxon>eudicotyledons</taxon>
        <taxon>Gunneridae</taxon>
        <taxon>Pentapetalae</taxon>
        <taxon>rosids</taxon>
        <taxon>fabids</taxon>
        <taxon>Rosales</taxon>
        <taxon>Rosaceae</taxon>
        <taxon>Rosoideae</taxon>
        <taxon>Rosoideae incertae sedis</taxon>
        <taxon>Rubus</taxon>
    </lineage>
</organism>
<name>A0AAW1WK20_RUBAR</name>
<dbReference type="GO" id="GO:0003676">
    <property type="term" value="F:nucleic acid binding"/>
    <property type="evidence" value="ECO:0007669"/>
    <property type="project" value="InterPro"/>
</dbReference>
<evidence type="ECO:0000313" key="4">
    <source>
        <dbReference type="EMBL" id="KAK9923672.1"/>
    </source>
</evidence>
<evidence type="ECO:0000256" key="1">
    <source>
        <dbReference type="ARBA" id="ARBA00007692"/>
    </source>
</evidence>
<sequence length="284" mass="31680">MFGSCCRRLQLLLVPSSVDYSVAHFHCIQNSRSCSSKSLLGSEIIDDDDKPQDGKDLSFTVSYLINSCGLSPELALSLSKKHKKVLFNTRQGPDSVLNLLKHNGFNDTQISQLVRQQPSLLAYNAQKTLLPKLEFLGSIGISGTVLARLLCINPRLLGLSLEKSLRPSYDISKTLRIPKEKLPYFFSNFRGISIRVLSIVAGNISVLRAHDVPESSFPLWQPLYFTALSFDSDKVEANVNKVISMGFHPSHATFMKALSVQIVFSKCLKTPIFEIFEHFKSKAL</sequence>
<evidence type="ECO:0000256" key="2">
    <source>
        <dbReference type="ARBA" id="ARBA00022472"/>
    </source>
</evidence>
<protein>
    <submittedName>
        <fullName evidence="4">Uncharacterized protein</fullName>
    </submittedName>
</protein>
<evidence type="ECO:0000313" key="5">
    <source>
        <dbReference type="Proteomes" id="UP001457282"/>
    </source>
</evidence>
<accession>A0AAW1WK20</accession>
<dbReference type="InterPro" id="IPR003690">
    <property type="entry name" value="MTERF"/>
</dbReference>
<gene>
    <name evidence="4" type="ORF">M0R45_032079</name>
</gene>
<keyword evidence="2" id="KW-0805">Transcription regulation</keyword>
<comment type="similarity">
    <text evidence="1">Belongs to the mTERF family.</text>
</comment>
<comment type="caution">
    <text evidence="4">The sequence shown here is derived from an EMBL/GenBank/DDBJ whole genome shotgun (WGS) entry which is preliminary data.</text>
</comment>
<dbReference type="Gene3D" id="1.25.70.10">
    <property type="entry name" value="Transcription termination factor 3, mitochondrial"/>
    <property type="match status" value="1"/>
</dbReference>